<feature type="transmembrane region" description="Helical" evidence="6">
    <location>
        <begin position="249"/>
        <end position="273"/>
    </location>
</feature>
<evidence type="ECO:0000256" key="6">
    <source>
        <dbReference type="SAM" id="Phobius"/>
    </source>
</evidence>
<dbReference type="PANTHER" id="PTHR15071">
    <property type="entry name" value="MANNOSE-6-PHOSPHATE RECEPTOR FAMILY MEMBER"/>
    <property type="match status" value="1"/>
</dbReference>
<dbReference type="PANTHER" id="PTHR15071:SF0">
    <property type="entry name" value="MANNOSE 6-PHOSPHATE RECEPTOR-LIKE PROTEIN 1"/>
    <property type="match status" value="1"/>
</dbReference>
<keyword evidence="2 6" id="KW-0812">Transmembrane</keyword>
<keyword evidence="5 6" id="KW-0472">Membrane</keyword>
<proteinExistence type="predicted"/>
<feature type="non-terminal residue" evidence="7">
    <location>
        <position position="1"/>
    </location>
</feature>
<dbReference type="GO" id="GO:0000139">
    <property type="term" value="C:Golgi membrane"/>
    <property type="evidence" value="ECO:0007669"/>
    <property type="project" value="UniProtKB-SubCell"/>
</dbReference>
<evidence type="ECO:0000256" key="3">
    <source>
        <dbReference type="ARBA" id="ARBA00022729"/>
    </source>
</evidence>
<evidence type="ECO:0000256" key="4">
    <source>
        <dbReference type="ARBA" id="ARBA00022989"/>
    </source>
</evidence>
<evidence type="ECO:0000313" key="7">
    <source>
        <dbReference type="EMBL" id="JAT67617.1"/>
    </source>
</evidence>
<gene>
    <name evidence="7" type="primary">ATG27_1</name>
    <name evidence="7" type="ORF">g.60645</name>
</gene>
<feature type="transmembrane region" description="Helical" evidence="6">
    <location>
        <begin position="55"/>
        <end position="75"/>
    </location>
</feature>
<keyword evidence="3" id="KW-0732">Signal</keyword>
<dbReference type="Pfam" id="PF09451">
    <property type="entry name" value="ATG27"/>
    <property type="match status" value="1"/>
</dbReference>
<dbReference type="EMBL" id="GDJX01000319">
    <property type="protein sequence ID" value="JAT67617.1"/>
    <property type="molecule type" value="Transcribed_RNA"/>
</dbReference>
<reference evidence="7" key="1">
    <citation type="submission" date="2015-07" db="EMBL/GenBank/DDBJ databases">
        <title>Transcriptome Assembly of Anthurium amnicola.</title>
        <authorList>
            <person name="Suzuki J."/>
        </authorList>
    </citation>
    <scope>NUCLEOTIDE SEQUENCE</scope>
</reference>
<protein>
    <submittedName>
        <fullName evidence="7">Autophagy-related protein 27</fullName>
    </submittedName>
</protein>
<accession>A0A1D1ZLB1</accession>
<dbReference type="InterPro" id="IPR018939">
    <property type="entry name" value="Autophagy-rel_prot_27"/>
</dbReference>
<evidence type="ECO:0000256" key="2">
    <source>
        <dbReference type="ARBA" id="ARBA00022692"/>
    </source>
</evidence>
<keyword evidence="4 6" id="KW-1133">Transmembrane helix</keyword>
<dbReference type="AlphaFoldDB" id="A0A1D1ZLB1"/>
<comment type="subcellular location">
    <subcellularLocation>
        <location evidence="1">Membrane</location>
        <topology evidence="1">Single-pass membrane protein</topology>
    </subcellularLocation>
</comment>
<organism evidence="7">
    <name type="scientific">Anthurium amnicola</name>
    <dbReference type="NCBI Taxonomy" id="1678845"/>
    <lineage>
        <taxon>Eukaryota</taxon>
        <taxon>Viridiplantae</taxon>
        <taxon>Streptophyta</taxon>
        <taxon>Embryophyta</taxon>
        <taxon>Tracheophyta</taxon>
        <taxon>Spermatophyta</taxon>
        <taxon>Magnoliopsida</taxon>
        <taxon>Liliopsida</taxon>
        <taxon>Araceae</taxon>
        <taxon>Pothoideae</taxon>
        <taxon>Potheae</taxon>
        <taxon>Anthurium</taxon>
    </lineage>
</organism>
<name>A0A1D1ZLB1_9ARAE</name>
<sequence length="326" mass="35454">PISSPGSVYRQSVGAEQFFLVLAGPPHGKKLRFCRSEGFCWCSAMEEALVRPRRVSFALFLSLLCSLPLLIAAGACELSVIQSGTLYNFSLASPTSAKPHGALSEDGFYKIVVNETSLWFQLCDKMIFNHDPPRCFGCEDCGGSSHCGTTCSALVANNIGGYHVCTTIGRESSLDIGLIDSRNPNKGVNVKMSAISPKKNCSLSVSVLCDTNGVQEPDSLELLGDCDYATKLRHPSGCPKVISIDRKGLGWFGTLSIIMICVLGVYMSAGIIYRFFFLGIRGANIVPNMEFWLSIPQRLRSLLGSLVRRLRGQHRGNIGSYSPMSY</sequence>
<evidence type="ECO:0000256" key="1">
    <source>
        <dbReference type="ARBA" id="ARBA00004167"/>
    </source>
</evidence>
<evidence type="ECO:0000256" key="5">
    <source>
        <dbReference type="ARBA" id="ARBA00023136"/>
    </source>
</evidence>